<evidence type="ECO:0000256" key="8">
    <source>
        <dbReference type="SAM" id="MobiDB-lite"/>
    </source>
</evidence>
<reference evidence="10" key="1">
    <citation type="submission" date="2019-03" db="EMBL/GenBank/DDBJ databases">
        <title>Snf2 controls pulcherriminic acid biosynthesis and connects pigmentation and antifungal activity of the yeast Metschnikowia pulcherrima.</title>
        <authorList>
            <person name="Gore-Lloyd D."/>
            <person name="Sumann I."/>
            <person name="Brachmann A.O."/>
            <person name="Schneeberger K."/>
            <person name="Ortiz-Merino R.A."/>
            <person name="Moreno-Beltran M."/>
            <person name="Schlaefli M."/>
            <person name="Kirner P."/>
            <person name="Santos Kron A."/>
            <person name="Wolfe K.H."/>
            <person name="Piel J."/>
            <person name="Ahrens C.H."/>
            <person name="Henk D."/>
            <person name="Freimoser F.M."/>
        </authorList>
    </citation>
    <scope>NUCLEOTIDE SEQUENCE [LARGE SCALE GENOMIC DNA]</scope>
    <source>
        <strain evidence="10">APC 1.2</strain>
    </source>
</reference>
<evidence type="ECO:0000313" key="9">
    <source>
        <dbReference type="EMBL" id="QBM87405.1"/>
    </source>
</evidence>
<dbReference type="Pfam" id="PF01513">
    <property type="entry name" value="NAD_kinase"/>
    <property type="match status" value="1"/>
</dbReference>
<sequence>MSDIPRPGLGPRLSVLSRTPPPTLPHSLHQMGRKPSVQKQKEASKMLQKLHKEELKQVRSHTDLAQTANGVRMLTKNLAKATIQLHVRAIMIVTKARDNSLTYLTREVVEWLFSRGENITVYVDHKLRALSRFDAQGILETYPEAASLLKFWTKRMVVQNPERFDLCITLGGDGTVLHVLNLFQTIVPPVISFALGLLGFLTNFRFEQFRKRMTSVLDTGVRAYMRMRFTCRVFGADNRLIIEQQVLNELVVDRGPSPYVTNLELYGDGSLLTVAQADGLIIATPTGSTAYSLSAGGSLVHPGVSAISVTPICPHTLSFRPILLPDGMLLKVKIPTGSRATAWALFDGKVRTELKKGYYVTVQASSYPFPTVRLLKTEYFDSVSRNLNWNAREQQKPFALYLTGNTKSAFEKKHNPNDIAETLAELAAREEGFDIDYSSEDSGEYDVPEELPTGALDEELNFDSSVPFFSVHENGDGSLVGSFVDNRTCYAHPNATVSLHGDSATTPETLESELERLEF</sequence>
<protein>
    <submittedName>
        <fullName evidence="9">NAD+ kinase</fullName>
    </submittedName>
</protein>
<dbReference type="AlphaFoldDB" id="A0A4P6XLK6"/>
<dbReference type="GO" id="GO:0019674">
    <property type="term" value="P:NAD+ metabolic process"/>
    <property type="evidence" value="ECO:0007669"/>
    <property type="project" value="InterPro"/>
</dbReference>
<comment type="similarity">
    <text evidence="1">Belongs to the NAD kinase family.</text>
</comment>
<keyword evidence="6" id="KW-0521">NADP</keyword>
<gene>
    <name evidence="9" type="primary">MPUL0B06070</name>
    <name evidence="9" type="ORF">METSCH_B06070</name>
</gene>
<dbReference type="PANTHER" id="PTHR20275">
    <property type="entry name" value="NAD KINASE"/>
    <property type="match status" value="1"/>
</dbReference>
<keyword evidence="4 9" id="KW-0418">Kinase</keyword>
<dbReference type="Pfam" id="PF20143">
    <property type="entry name" value="NAD_kinase_C"/>
    <property type="match status" value="1"/>
</dbReference>
<dbReference type="GO" id="GO:0005524">
    <property type="term" value="F:ATP binding"/>
    <property type="evidence" value="ECO:0007669"/>
    <property type="project" value="UniProtKB-KW"/>
</dbReference>
<dbReference type="SUPFAM" id="SSF111331">
    <property type="entry name" value="NAD kinase/diacylglycerol kinase-like"/>
    <property type="match status" value="1"/>
</dbReference>
<evidence type="ECO:0000256" key="7">
    <source>
        <dbReference type="ARBA" id="ARBA00023027"/>
    </source>
</evidence>
<dbReference type="Proteomes" id="UP000292447">
    <property type="component" value="Chromosome II"/>
</dbReference>
<keyword evidence="7" id="KW-0520">NAD</keyword>
<evidence type="ECO:0000256" key="4">
    <source>
        <dbReference type="ARBA" id="ARBA00022777"/>
    </source>
</evidence>
<dbReference type="FunFam" id="2.60.200.30:FF:000009">
    <property type="entry name" value="Poly(P)/ATP NAD kinase"/>
    <property type="match status" value="1"/>
</dbReference>
<organism evidence="9 10">
    <name type="scientific">Metschnikowia aff. pulcherrima</name>
    <dbReference type="NCBI Taxonomy" id="2163413"/>
    <lineage>
        <taxon>Eukaryota</taxon>
        <taxon>Fungi</taxon>
        <taxon>Dikarya</taxon>
        <taxon>Ascomycota</taxon>
        <taxon>Saccharomycotina</taxon>
        <taxon>Pichiomycetes</taxon>
        <taxon>Metschnikowiaceae</taxon>
        <taxon>Metschnikowia</taxon>
    </lineage>
</organism>
<name>A0A4P6XLK6_9ASCO</name>
<dbReference type="Gene3D" id="2.60.200.30">
    <property type="entry name" value="Probable inorganic polyphosphate/atp-NAD kinase, domain 2"/>
    <property type="match status" value="1"/>
</dbReference>
<dbReference type="HAMAP" id="MF_00361">
    <property type="entry name" value="NAD_kinase"/>
    <property type="match status" value="1"/>
</dbReference>
<dbReference type="GO" id="GO:0006741">
    <property type="term" value="P:NADP+ biosynthetic process"/>
    <property type="evidence" value="ECO:0007669"/>
    <property type="project" value="InterPro"/>
</dbReference>
<evidence type="ECO:0000313" key="10">
    <source>
        <dbReference type="Proteomes" id="UP000292447"/>
    </source>
</evidence>
<keyword evidence="3" id="KW-0547">Nucleotide-binding</keyword>
<dbReference type="Gene3D" id="3.40.50.10330">
    <property type="entry name" value="Probable inorganic polyphosphate/atp-NAD kinase, domain 1"/>
    <property type="match status" value="1"/>
</dbReference>
<evidence type="ECO:0000256" key="3">
    <source>
        <dbReference type="ARBA" id="ARBA00022741"/>
    </source>
</evidence>
<keyword evidence="5" id="KW-0067">ATP-binding</keyword>
<proteinExistence type="inferred from homology"/>
<dbReference type="InterPro" id="IPR016064">
    <property type="entry name" value="NAD/diacylglycerol_kinase_sf"/>
</dbReference>
<evidence type="ECO:0000256" key="6">
    <source>
        <dbReference type="ARBA" id="ARBA00022857"/>
    </source>
</evidence>
<keyword evidence="10" id="KW-1185">Reference proteome</keyword>
<keyword evidence="2" id="KW-0808">Transferase</keyword>
<dbReference type="PANTHER" id="PTHR20275:SF0">
    <property type="entry name" value="NAD KINASE"/>
    <property type="match status" value="1"/>
</dbReference>
<dbReference type="InterPro" id="IPR002504">
    <property type="entry name" value="NADK"/>
</dbReference>
<dbReference type="EMBL" id="CP034457">
    <property type="protein sequence ID" value="QBM87405.1"/>
    <property type="molecule type" value="Genomic_DNA"/>
</dbReference>
<dbReference type="GO" id="GO:0003951">
    <property type="term" value="F:NAD+ kinase activity"/>
    <property type="evidence" value="ECO:0007669"/>
    <property type="project" value="InterPro"/>
</dbReference>
<accession>A0A4P6XLK6</accession>
<dbReference type="STRING" id="2163413.A0A4P6XLK6"/>
<dbReference type="InterPro" id="IPR017437">
    <property type="entry name" value="ATP-NAD_kinase_PpnK-typ_C"/>
</dbReference>
<evidence type="ECO:0000256" key="2">
    <source>
        <dbReference type="ARBA" id="ARBA00022679"/>
    </source>
</evidence>
<evidence type="ECO:0000256" key="1">
    <source>
        <dbReference type="ARBA" id="ARBA00010995"/>
    </source>
</evidence>
<feature type="region of interest" description="Disordered" evidence="8">
    <location>
        <begin position="1"/>
        <end position="35"/>
    </location>
</feature>
<feature type="region of interest" description="Disordered" evidence="8">
    <location>
        <begin position="500"/>
        <end position="519"/>
    </location>
</feature>
<evidence type="ECO:0000256" key="5">
    <source>
        <dbReference type="ARBA" id="ARBA00022840"/>
    </source>
</evidence>
<dbReference type="InterPro" id="IPR017438">
    <property type="entry name" value="ATP-NAD_kinase_N"/>
</dbReference>